<dbReference type="AlphaFoldDB" id="A0AAE0YB29"/>
<protein>
    <recommendedName>
        <fullName evidence="3">HTH psq-type domain-containing protein</fullName>
    </recommendedName>
</protein>
<dbReference type="PROSITE" id="PS50960">
    <property type="entry name" value="HTH_PSQ"/>
    <property type="match status" value="1"/>
</dbReference>
<dbReference type="InterPro" id="IPR004875">
    <property type="entry name" value="DDE_SF_endonuclease_dom"/>
</dbReference>
<sequence length="284" mass="32097">MASRSSSTSSNKRKCFSLELKAEIISEVDKKKKTKAQICRDYDISSGTLYTFLRDREAILSAGIIQNLKCLYRKRVLRRFIALFDDSGSDDAHYKLTVLDAINYAAASWEEVKQETIANCFRKAGFTKVNDGEVVTTTSSDGPSATAETSEDEEMEQLFRQATKACGATQTLVDYIDVDRNIPASEHLSLREIAAQSEKTPFELEEDEDEDIESGKEQEIVSNNEAESAISTLRLYLQQHESTSEDLTLLNNMERRLSKIMTTAKKQSSIKSFFKPILKDRHQM</sequence>
<dbReference type="GO" id="GO:0005634">
    <property type="term" value="C:nucleus"/>
    <property type="evidence" value="ECO:0007669"/>
    <property type="project" value="UniProtKB-SubCell"/>
</dbReference>
<name>A0AAE0YB29_9GAST</name>
<evidence type="ECO:0000259" key="3">
    <source>
        <dbReference type="PROSITE" id="PS50960"/>
    </source>
</evidence>
<dbReference type="Gene3D" id="1.10.10.60">
    <property type="entry name" value="Homeodomain-like"/>
    <property type="match status" value="1"/>
</dbReference>
<comment type="caution">
    <text evidence="4">The sequence shown here is derived from an EMBL/GenBank/DDBJ whole genome shotgun (WGS) entry which is preliminary data.</text>
</comment>
<organism evidence="4 5">
    <name type="scientific">Elysia crispata</name>
    <name type="common">lettuce slug</name>
    <dbReference type="NCBI Taxonomy" id="231223"/>
    <lineage>
        <taxon>Eukaryota</taxon>
        <taxon>Metazoa</taxon>
        <taxon>Spiralia</taxon>
        <taxon>Lophotrochozoa</taxon>
        <taxon>Mollusca</taxon>
        <taxon>Gastropoda</taxon>
        <taxon>Heterobranchia</taxon>
        <taxon>Euthyneura</taxon>
        <taxon>Panpulmonata</taxon>
        <taxon>Sacoglossa</taxon>
        <taxon>Placobranchoidea</taxon>
        <taxon>Plakobranchidae</taxon>
        <taxon>Elysia</taxon>
    </lineage>
</organism>
<comment type="subcellular location">
    <subcellularLocation>
        <location evidence="1">Nucleus</location>
    </subcellularLocation>
</comment>
<dbReference type="SUPFAM" id="SSF46689">
    <property type="entry name" value="Homeodomain-like"/>
    <property type="match status" value="1"/>
</dbReference>
<keyword evidence="1" id="KW-0238">DNA-binding</keyword>
<evidence type="ECO:0000313" key="4">
    <source>
        <dbReference type="EMBL" id="KAK3739323.1"/>
    </source>
</evidence>
<dbReference type="Proteomes" id="UP001283361">
    <property type="component" value="Unassembled WGS sequence"/>
</dbReference>
<accession>A0AAE0YB29</accession>
<dbReference type="GO" id="GO:0003677">
    <property type="term" value="F:DNA binding"/>
    <property type="evidence" value="ECO:0007669"/>
    <property type="project" value="UniProtKB-UniRule"/>
</dbReference>
<proteinExistence type="predicted"/>
<dbReference type="InterPro" id="IPR009057">
    <property type="entry name" value="Homeodomain-like_sf"/>
</dbReference>
<feature type="domain" description="HTH psq-type" evidence="3">
    <location>
        <begin position="7"/>
        <end position="59"/>
    </location>
</feature>
<dbReference type="Pfam" id="PF03184">
    <property type="entry name" value="DDE_1"/>
    <property type="match status" value="1"/>
</dbReference>
<gene>
    <name evidence="4" type="ORF">RRG08_041644</name>
</gene>
<feature type="region of interest" description="Disordered" evidence="2">
    <location>
        <begin position="197"/>
        <end position="225"/>
    </location>
</feature>
<dbReference type="EMBL" id="JAWDGP010006539">
    <property type="protein sequence ID" value="KAK3739323.1"/>
    <property type="molecule type" value="Genomic_DNA"/>
</dbReference>
<reference evidence="4" key="1">
    <citation type="journal article" date="2023" name="G3 (Bethesda)">
        <title>A reference genome for the long-term kleptoplast-retaining sea slug Elysia crispata morphotype clarki.</title>
        <authorList>
            <person name="Eastman K.E."/>
            <person name="Pendleton A.L."/>
            <person name="Shaikh M.A."/>
            <person name="Suttiyut T."/>
            <person name="Ogas R."/>
            <person name="Tomko P."/>
            <person name="Gavelis G."/>
            <person name="Widhalm J.R."/>
            <person name="Wisecaver J.H."/>
        </authorList>
    </citation>
    <scope>NUCLEOTIDE SEQUENCE</scope>
    <source>
        <strain evidence="4">ECLA1</strain>
    </source>
</reference>
<evidence type="ECO:0000256" key="2">
    <source>
        <dbReference type="SAM" id="MobiDB-lite"/>
    </source>
</evidence>
<feature type="compositionally biased region" description="Acidic residues" evidence="2">
    <location>
        <begin position="203"/>
        <end position="212"/>
    </location>
</feature>
<dbReference type="InterPro" id="IPR007889">
    <property type="entry name" value="HTH_Psq"/>
</dbReference>
<evidence type="ECO:0000256" key="1">
    <source>
        <dbReference type="PROSITE-ProRule" id="PRU00320"/>
    </source>
</evidence>
<feature type="DNA-binding region" description="H-T-H motif" evidence="1">
    <location>
        <begin position="35"/>
        <end position="55"/>
    </location>
</feature>
<keyword evidence="1" id="KW-0539">Nucleus</keyword>
<evidence type="ECO:0000313" key="5">
    <source>
        <dbReference type="Proteomes" id="UP001283361"/>
    </source>
</evidence>
<keyword evidence="5" id="KW-1185">Reference proteome</keyword>